<dbReference type="Gene3D" id="1.10.10.2830">
    <property type="match status" value="1"/>
</dbReference>
<dbReference type="GO" id="GO:0005694">
    <property type="term" value="C:chromosome"/>
    <property type="evidence" value="ECO:0007669"/>
    <property type="project" value="TreeGrafter"/>
</dbReference>
<name>A0A7T3E6Y1_SPHPI</name>
<dbReference type="InterPro" id="IPR050336">
    <property type="entry name" value="Chromosome_partition/occlusion"/>
</dbReference>
<dbReference type="Pfam" id="PF02195">
    <property type="entry name" value="ParB_N"/>
    <property type="match status" value="1"/>
</dbReference>
<organism evidence="2 3">
    <name type="scientific">Sphingomonas paucimobilis</name>
    <name type="common">Pseudomonas paucimobilis</name>
    <dbReference type="NCBI Taxonomy" id="13689"/>
    <lineage>
        <taxon>Bacteria</taxon>
        <taxon>Pseudomonadati</taxon>
        <taxon>Pseudomonadota</taxon>
        <taxon>Alphaproteobacteria</taxon>
        <taxon>Sphingomonadales</taxon>
        <taxon>Sphingomonadaceae</taxon>
        <taxon>Sphingomonas</taxon>
    </lineage>
</organism>
<protein>
    <submittedName>
        <fullName evidence="2">ParB N-terminal domain-containing protein</fullName>
    </submittedName>
</protein>
<dbReference type="PANTHER" id="PTHR33375">
    <property type="entry name" value="CHROMOSOME-PARTITIONING PROTEIN PARB-RELATED"/>
    <property type="match status" value="1"/>
</dbReference>
<feature type="domain" description="ParB-like N-terminal" evidence="1">
    <location>
        <begin position="16"/>
        <end position="105"/>
    </location>
</feature>
<accession>A0A7T3E6Y1</accession>
<dbReference type="AlphaFoldDB" id="A0A7T3E6Y1"/>
<dbReference type="SUPFAM" id="SSF109709">
    <property type="entry name" value="KorB DNA-binding domain-like"/>
    <property type="match status" value="1"/>
</dbReference>
<dbReference type="Proteomes" id="UP000594836">
    <property type="component" value="Chromosome"/>
</dbReference>
<dbReference type="EMBL" id="CP065713">
    <property type="protein sequence ID" value="QPT09839.1"/>
    <property type="molecule type" value="Genomic_DNA"/>
</dbReference>
<dbReference type="InterPro" id="IPR036086">
    <property type="entry name" value="ParB/Sulfiredoxin_sf"/>
</dbReference>
<dbReference type="SMART" id="SM00470">
    <property type="entry name" value="ParB"/>
    <property type="match status" value="1"/>
</dbReference>
<dbReference type="SUPFAM" id="SSF110849">
    <property type="entry name" value="ParB/Sulfiredoxin"/>
    <property type="match status" value="1"/>
</dbReference>
<gene>
    <name evidence="2" type="ORF">I6G38_06250</name>
</gene>
<dbReference type="PANTHER" id="PTHR33375:SF1">
    <property type="entry name" value="CHROMOSOME-PARTITIONING PROTEIN PARB-RELATED"/>
    <property type="match status" value="1"/>
</dbReference>
<reference evidence="2 3" key="1">
    <citation type="submission" date="2020-12" db="EMBL/GenBank/DDBJ databases">
        <title>FDA dAtabase for Regulatory Grade micrObial Sequences (FDA-ARGOS): Supporting development and validation of Infectious Disease Dx tests.</title>
        <authorList>
            <person name="Sproer C."/>
            <person name="Gronow S."/>
            <person name="Severitt S."/>
            <person name="Schroder I."/>
            <person name="Tallon L."/>
            <person name="Sadzewicz L."/>
            <person name="Zhao X."/>
            <person name="Boylan J."/>
            <person name="Ott S."/>
            <person name="Bowen H."/>
            <person name="Vavikolanu K."/>
            <person name="Mehta A."/>
            <person name="Aluvathingal J."/>
            <person name="Nadendla S."/>
            <person name="Lowell S."/>
            <person name="Myers T."/>
            <person name="Yan Y."/>
            <person name="Sichtig H."/>
        </authorList>
    </citation>
    <scope>NUCLEOTIDE SEQUENCE [LARGE SCALE GENOMIC DNA]</scope>
    <source>
        <strain evidence="2 3">FDAARGOS_881</strain>
    </source>
</reference>
<dbReference type="GO" id="GO:0007059">
    <property type="term" value="P:chromosome segregation"/>
    <property type="evidence" value="ECO:0007669"/>
    <property type="project" value="TreeGrafter"/>
</dbReference>
<dbReference type="InterPro" id="IPR003115">
    <property type="entry name" value="ParB_N"/>
</dbReference>
<proteinExistence type="predicted"/>
<evidence type="ECO:0000313" key="3">
    <source>
        <dbReference type="Proteomes" id="UP000594836"/>
    </source>
</evidence>
<sequence length="314" mass="34804">MNMTSPLHEEALTSFILIRTDEIDAVDRLRPVDAIWAEALGQVMARDGQDTPIQVCRLPGKNRWTLVAGAHRLEGAKIAAIEYLKAEVVSADRDDRRLREVRENLWRSDLTPVDRAAFIAEAVAIHKRRAGIDPTADGRIGSITARWQKAIKDEALDTTATIAVVYGFTDAVASELGLSSRTVENDLMLYRRLAPSVVDRLREARHPILKNATQLRTLAKMEASEQAKTLNALVGDAGEEPCKTVADAIKRMSPAREATRPDQKRFNTVLDTLARMSAAERLALFQSPQFHDAIPAEAQRLLAPMRRGPMRDAA</sequence>
<evidence type="ECO:0000259" key="1">
    <source>
        <dbReference type="SMART" id="SM00470"/>
    </source>
</evidence>
<evidence type="ECO:0000313" key="2">
    <source>
        <dbReference type="EMBL" id="QPT09839.1"/>
    </source>
</evidence>